<sequence length="261" mass="29405">MLGRLARARTDSLETRSCHLIFRIEFLLLEKLQPFHVTPIHHPQPRAVKDGGENDGSEHHDFSIEIEVVIQKDKFGEPPEGCVCGTNPVVYIFVHSTFVGQIASQEIESFHGLKDFTTESYVTGVWRGETRGSLRQELSLPSVLAKLDTKGRVRKLLDHGPKVEGKEGVGQNTALLQTSGDREGVRHGVLGHYTASHPVVKGLYKVREVVRTAENETSQGCPHRWSWNTFSRSKKMKKSRCRCSRDFFCSNWAQNIMSVVP</sequence>
<accession>A0AAV6STS2</accession>
<comment type="caution">
    <text evidence="1">The sequence shown here is derived from an EMBL/GenBank/DDBJ whole genome shotgun (WGS) entry which is preliminary data.</text>
</comment>
<dbReference type="EMBL" id="JAGKHQ010000003">
    <property type="protein sequence ID" value="KAG7521305.1"/>
    <property type="molecule type" value="Genomic_DNA"/>
</dbReference>
<keyword evidence="2" id="KW-1185">Reference proteome</keyword>
<protein>
    <submittedName>
        <fullName evidence="1">Uncharacterized protein</fullName>
    </submittedName>
</protein>
<dbReference type="AlphaFoldDB" id="A0AAV6STS2"/>
<reference evidence="1 2" key="1">
    <citation type="journal article" date="2021" name="Sci. Rep.">
        <title>Chromosome anchoring in Senegalese sole (Solea senegalensis) reveals sex-associated markers and genome rearrangements in flatfish.</title>
        <authorList>
            <person name="Guerrero-Cozar I."/>
            <person name="Gomez-Garrido J."/>
            <person name="Berbel C."/>
            <person name="Martinez-Blanch J.F."/>
            <person name="Alioto T."/>
            <person name="Claros M.G."/>
            <person name="Gagnaire P.A."/>
            <person name="Manchado M."/>
        </authorList>
    </citation>
    <scope>NUCLEOTIDE SEQUENCE [LARGE SCALE GENOMIC DNA]</scope>
    <source>
        <strain evidence="1">Sse05_10M</strain>
    </source>
</reference>
<evidence type="ECO:0000313" key="1">
    <source>
        <dbReference type="EMBL" id="KAG7521305.1"/>
    </source>
</evidence>
<dbReference type="Proteomes" id="UP000693946">
    <property type="component" value="Linkage Group LG11"/>
</dbReference>
<proteinExistence type="predicted"/>
<gene>
    <name evidence="1" type="ORF">JOB18_045823</name>
</gene>
<organism evidence="1 2">
    <name type="scientific">Solea senegalensis</name>
    <name type="common">Senegalese sole</name>
    <dbReference type="NCBI Taxonomy" id="28829"/>
    <lineage>
        <taxon>Eukaryota</taxon>
        <taxon>Metazoa</taxon>
        <taxon>Chordata</taxon>
        <taxon>Craniata</taxon>
        <taxon>Vertebrata</taxon>
        <taxon>Euteleostomi</taxon>
        <taxon>Actinopterygii</taxon>
        <taxon>Neopterygii</taxon>
        <taxon>Teleostei</taxon>
        <taxon>Neoteleostei</taxon>
        <taxon>Acanthomorphata</taxon>
        <taxon>Carangaria</taxon>
        <taxon>Pleuronectiformes</taxon>
        <taxon>Pleuronectoidei</taxon>
        <taxon>Soleidae</taxon>
        <taxon>Solea</taxon>
    </lineage>
</organism>
<name>A0AAV6STS2_SOLSE</name>
<evidence type="ECO:0000313" key="2">
    <source>
        <dbReference type="Proteomes" id="UP000693946"/>
    </source>
</evidence>